<proteinExistence type="predicted"/>
<keyword evidence="2" id="KW-1185">Reference proteome</keyword>
<dbReference type="EnsemblMetazoa" id="CLYHEMT001288.1">
    <property type="protein sequence ID" value="CLYHEMP001288.1"/>
    <property type="gene ID" value="CLYHEMG001288"/>
</dbReference>
<protein>
    <submittedName>
        <fullName evidence="1">Uncharacterized protein</fullName>
    </submittedName>
</protein>
<reference evidence="1" key="1">
    <citation type="submission" date="2021-01" db="UniProtKB">
        <authorList>
            <consortium name="EnsemblMetazoa"/>
        </authorList>
    </citation>
    <scope>IDENTIFICATION</scope>
</reference>
<name>A0A7M5UHV8_9CNID</name>
<evidence type="ECO:0000313" key="2">
    <source>
        <dbReference type="Proteomes" id="UP000594262"/>
    </source>
</evidence>
<dbReference type="Proteomes" id="UP000594262">
    <property type="component" value="Unplaced"/>
</dbReference>
<accession>A0A7M5UHV8</accession>
<evidence type="ECO:0000313" key="1">
    <source>
        <dbReference type="EnsemblMetazoa" id="CLYHEMP001288.1"/>
    </source>
</evidence>
<dbReference type="AlphaFoldDB" id="A0A7M5UHV8"/>
<organism evidence="1 2">
    <name type="scientific">Clytia hemisphaerica</name>
    <dbReference type="NCBI Taxonomy" id="252671"/>
    <lineage>
        <taxon>Eukaryota</taxon>
        <taxon>Metazoa</taxon>
        <taxon>Cnidaria</taxon>
        <taxon>Hydrozoa</taxon>
        <taxon>Hydroidolina</taxon>
        <taxon>Leptothecata</taxon>
        <taxon>Obeliida</taxon>
        <taxon>Clytiidae</taxon>
        <taxon>Clytia</taxon>
    </lineage>
</organism>
<sequence length="197" mass="22619">MTSKITIQKIFIFIFSVIFCICGGVKSCLKAKPPNRHGVEPIKFLQNEIRLTKDNRVGYIQRLSTEWKISFKLKYVAHNPPSYGTNTLFLKGTFNYPAIQGYAGTSKLDITHRISSGINNRFVSDILTLNKYYSIELEQRYISNGNYKYSIKIDGIEKHSVINNDAQQIYNVEIYASHHTRIPSPADMKDLEITNFL</sequence>